<evidence type="ECO:0000256" key="4">
    <source>
        <dbReference type="SAM" id="MobiDB-lite"/>
    </source>
</evidence>
<organism evidence="7 8">
    <name type="scientific">Lapillicoccus jejuensis</name>
    <dbReference type="NCBI Taxonomy" id="402171"/>
    <lineage>
        <taxon>Bacteria</taxon>
        <taxon>Bacillati</taxon>
        <taxon>Actinomycetota</taxon>
        <taxon>Actinomycetes</taxon>
        <taxon>Micrococcales</taxon>
        <taxon>Intrasporangiaceae</taxon>
        <taxon>Lapillicoccus</taxon>
    </lineage>
</organism>
<gene>
    <name evidence="7" type="ORF">FB458_3644</name>
</gene>
<comment type="caution">
    <text evidence="7">The sequence shown here is derived from an EMBL/GenBank/DDBJ whole genome shotgun (WGS) entry which is preliminary data.</text>
</comment>
<feature type="domain" description="Peptidase S53" evidence="6">
    <location>
        <begin position="109"/>
        <end position="431"/>
    </location>
</feature>
<dbReference type="PANTHER" id="PTHR14218">
    <property type="entry name" value="PROTEASE S8 TRIPEPTIDYL PEPTIDASE I CLN2"/>
    <property type="match status" value="1"/>
</dbReference>
<dbReference type="InterPro" id="IPR030400">
    <property type="entry name" value="Sedolisin_dom"/>
</dbReference>
<dbReference type="CDD" id="cd04056">
    <property type="entry name" value="Peptidases_S53"/>
    <property type="match status" value="1"/>
</dbReference>
<dbReference type="SUPFAM" id="SSF52743">
    <property type="entry name" value="Subtilisin-like"/>
    <property type="match status" value="1"/>
</dbReference>
<sequence length="431" mass="42504">MHRAPSLRRPLVAAALLLALPLAVPAASATASAPAAGPSAGHVRGHDTSAPTSTVATGPVEQVCAAPAPGHATCLAQRVVPAASTAVDPLLSPARSPRHGLRAPLVIPGRTPVDIQSAYGLTGLSASGRTVAIVDAYGYPNAERDLAVYRAQFGLPACTKANGCLKILSQTGATTGLPAFNLGWAGEQALDLDAVSAACPSCSILLVQAKSATFADLGTAVNTAATQPGVVAISNSYGGGDAPDSRYGAPYHHPGIAVTASTGDSGYRGASYPASSQWVVAVGGTTLTPSTSSARGWSETAWSGSGSGCSTYNKAPVGQTQAMTRCAGRAMADVSAVADPRTGLAVYAPSSSSGAGWGQYGGTSLSSPVVAAAFALSGNTAGEAPSIPYANPGAFNDVSTGANGSCLTMCRTAKGWDGPTGLGSPNGVAGL</sequence>
<dbReference type="InterPro" id="IPR036852">
    <property type="entry name" value="Peptidase_S8/S53_dom_sf"/>
</dbReference>
<dbReference type="Proteomes" id="UP000317893">
    <property type="component" value="Unassembled WGS sequence"/>
</dbReference>
<feature type="signal peptide" evidence="5">
    <location>
        <begin position="1"/>
        <end position="26"/>
    </location>
</feature>
<keyword evidence="8" id="KW-1185">Reference proteome</keyword>
<dbReference type="InterPro" id="IPR050819">
    <property type="entry name" value="Tripeptidyl-peptidase_I"/>
</dbReference>
<dbReference type="GO" id="GO:0008240">
    <property type="term" value="F:tripeptidyl-peptidase activity"/>
    <property type="evidence" value="ECO:0007669"/>
    <property type="project" value="TreeGrafter"/>
</dbReference>
<dbReference type="GO" id="GO:0006508">
    <property type="term" value="P:proteolysis"/>
    <property type="evidence" value="ECO:0007669"/>
    <property type="project" value="UniProtKB-KW"/>
</dbReference>
<reference evidence="7 8" key="1">
    <citation type="submission" date="2019-06" db="EMBL/GenBank/DDBJ databases">
        <title>Sequencing the genomes of 1000 actinobacteria strains.</title>
        <authorList>
            <person name="Klenk H.-P."/>
        </authorList>
    </citation>
    <scope>NUCLEOTIDE SEQUENCE [LARGE SCALE GENOMIC DNA]</scope>
    <source>
        <strain evidence="7 8">DSM 18607</strain>
    </source>
</reference>
<keyword evidence="5" id="KW-0732">Signal</keyword>
<dbReference type="PROSITE" id="PS00138">
    <property type="entry name" value="SUBTILASE_SER"/>
    <property type="match status" value="1"/>
</dbReference>
<dbReference type="AlphaFoldDB" id="A0A542E5A2"/>
<feature type="region of interest" description="Disordered" evidence="4">
    <location>
        <begin position="33"/>
        <end position="55"/>
    </location>
</feature>
<dbReference type="PROSITE" id="PS51695">
    <property type="entry name" value="SEDOLISIN"/>
    <property type="match status" value="1"/>
</dbReference>
<evidence type="ECO:0000313" key="7">
    <source>
        <dbReference type="EMBL" id="TQJ10518.1"/>
    </source>
</evidence>
<keyword evidence="3" id="KW-0720">Serine protease</keyword>
<dbReference type="Gene3D" id="3.40.50.200">
    <property type="entry name" value="Peptidase S8/S53 domain"/>
    <property type="match status" value="1"/>
</dbReference>
<name>A0A542E5A2_9MICO</name>
<dbReference type="GO" id="GO:0004252">
    <property type="term" value="F:serine-type endopeptidase activity"/>
    <property type="evidence" value="ECO:0007669"/>
    <property type="project" value="InterPro"/>
</dbReference>
<evidence type="ECO:0000313" key="8">
    <source>
        <dbReference type="Proteomes" id="UP000317893"/>
    </source>
</evidence>
<keyword evidence="1" id="KW-0645">Protease</keyword>
<protein>
    <submittedName>
        <fullName evidence="7">Physarolisin II</fullName>
    </submittedName>
</protein>
<keyword evidence="2" id="KW-0378">Hydrolase</keyword>
<dbReference type="PANTHER" id="PTHR14218:SF15">
    <property type="entry name" value="TRIPEPTIDYL-PEPTIDASE 1"/>
    <property type="match status" value="1"/>
</dbReference>
<accession>A0A542E5A2</accession>
<dbReference type="InterPro" id="IPR023828">
    <property type="entry name" value="Peptidase_S8_Ser-AS"/>
</dbReference>
<evidence type="ECO:0000256" key="5">
    <source>
        <dbReference type="SAM" id="SignalP"/>
    </source>
</evidence>
<evidence type="ECO:0000256" key="2">
    <source>
        <dbReference type="ARBA" id="ARBA00022801"/>
    </source>
</evidence>
<proteinExistence type="predicted"/>
<evidence type="ECO:0000256" key="3">
    <source>
        <dbReference type="ARBA" id="ARBA00022825"/>
    </source>
</evidence>
<evidence type="ECO:0000256" key="1">
    <source>
        <dbReference type="ARBA" id="ARBA00022670"/>
    </source>
</evidence>
<feature type="chain" id="PRO_5038830656" evidence="5">
    <location>
        <begin position="27"/>
        <end position="431"/>
    </location>
</feature>
<dbReference type="EMBL" id="VFMN01000001">
    <property type="protein sequence ID" value="TQJ10518.1"/>
    <property type="molecule type" value="Genomic_DNA"/>
</dbReference>
<dbReference type="RefSeq" id="WP_141849733.1">
    <property type="nucleotide sequence ID" value="NZ_BAAAPR010000012.1"/>
</dbReference>
<dbReference type="OrthoDB" id="151889at2"/>
<evidence type="ECO:0000259" key="6">
    <source>
        <dbReference type="PROSITE" id="PS51695"/>
    </source>
</evidence>